<comment type="similarity">
    <text evidence="1">Belongs to the carbohydrate kinase PfkB family.</text>
</comment>
<dbReference type="InterPro" id="IPR029056">
    <property type="entry name" value="Ribokinase-like"/>
</dbReference>
<comment type="caution">
    <text evidence="6">The sequence shown here is derived from an EMBL/GenBank/DDBJ whole genome shotgun (WGS) entry which is preliminary data.</text>
</comment>
<feature type="domain" description="Carbohydrate kinase PfkB" evidence="5">
    <location>
        <begin position="86"/>
        <end position="133"/>
    </location>
</feature>
<proteinExistence type="inferred from homology"/>
<evidence type="ECO:0000256" key="2">
    <source>
        <dbReference type="ARBA" id="ARBA00022679"/>
    </source>
</evidence>
<feature type="signal peptide" evidence="4">
    <location>
        <begin position="1"/>
        <end position="16"/>
    </location>
</feature>
<organism evidence="6 7">
    <name type="scientific">Clitoria ternatea</name>
    <name type="common">Butterfly pea</name>
    <dbReference type="NCBI Taxonomy" id="43366"/>
    <lineage>
        <taxon>Eukaryota</taxon>
        <taxon>Viridiplantae</taxon>
        <taxon>Streptophyta</taxon>
        <taxon>Embryophyta</taxon>
        <taxon>Tracheophyta</taxon>
        <taxon>Spermatophyta</taxon>
        <taxon>Magnoliopsida</taxon>
        <taxon>eudicotyledons</taxon>
        <taxon>Gunneridae</taxon>
        <taxon>Pentapetalae</taxon>
        <taxon>rosids</taxon>
        <taxon>fabids</taxon>
        <taxon>Fabales</taxon>
        <taxon>Fabaceae</taxon>
        <taxon>Papilionoideae</taxon>
        <taxon>50 kb inversion clade</taxon>
        <taxon>NPAAA clade</taxon>
        <taxon>indigoferoid/millettioid clade</taxon>
        <taxon>Phaseoleae</taxon>
        <taxon>Clitoria</taxon>
    </lineage>
</organism>
<keyword evidence="3" id="KW-0418">Kinase</keyword>
<sequence>MSNLLLAALCSSGGGGEWVNGWVGEIYGGSDGDGDDGYMWGPLGRQNKNSTCDRRLTWRQQREHSDGNGGHVTKVSAEDATTGVNSKAIDATGAGDLFESGFLYGVMKGLSLEECFKVGACSGGSVIRSLGGEVTLDNRHWMHKQMQIKGLLTLDTSK</sequence>
<evidence type="ECO:0000256" key="3">
    <source>
        <dbReference type="ARBA" id="ARBA00022777"/>
    </source>
</evidence>
<keyword evidence="4" id="KW-0732">Signal</keyword>
<evidence type="ECO:0000313" key="7">
    <source>
        <dbReference type="Proteomes" id="UP001359559"/>
    </source>
</evidence>
<dbReference type="EMBL" id="JAYKXN010000003">
    <property type="protein sequence ID" value="KAK7303952.1"/>
    <property type="molecule type" value="Genomic_DNA"/>
</dbReference>
<keyword evidence="2" id="KW-0808">Transferase</keyword>
<evidence type="ECO:0000259" key="5">
    <source>
        <dbReference type="Pfam" id="PF00294"/>
    </source>
</evidence>
<evidence type="ECO:0000256" key="4">
    <source>
        <dbReference type="SAM" id="SignalP"/>
    </source>
</evidence>
<dbReference type="PANTHER" id="PTHR43320">
    <property type="entry name" value="SUGAR KINASE"/>
    <property type="match status" value="1"/>
</dbReference>
<dbReference type="Pfam" id="PF00294">
    <property type="entry name" value="PfkB"/>
    <property type="match status" value="1"/>
</dbReference>
<name>A0AAN9JU25_CLITE</name>
<accession>A0AAN9JU25</accession>
<keyword evidence="7" id="KW-1185">Reference proteome</keyword>
<protein>
    <recommendedName>
        <fullName evidence="5">Carbohydrate kinase PfkB domain-containing protein</fullName>
    </recommendedName>
</protein>
<dbReference type="Proteomes" id="UP001359559">
    <property type="component" value="Unassembled WGS sequence"/>
</dbReference>
<dbReference type="PANTHER" id="PTHR43320:SF1">
    <property type="entry name" value="OS01G0105900 PROTEIN"/>
    <property type="match status" value="1"/>
</dbReference>
<dbReference type="AlphaFoldDB" id="A0AAN9JU25"/>
<evidence type="ECO:0000313" key="6">
    <source>
        <dbReference type="EMBL" id="KAK7303952.1"/>
    </source>
</evidence>
<evidence type="ECO:0000256" key="1">
    <source>
        <dbReference type="ARBA" id="ARBA00010688"/>
    </source>
</evidence>
<dbReference type="Gene3D" id="3.40.1190.20">
    <property type="match status" value="1"/>
</dbReference>
<dbReference type="SUPFAM" id="SSF53613">
    <property type="entry name" value="Ribokinase-like"/>
    <property type="match status" value="1"/>
</dbReference>
<gene>
    <name evidence="6" type="ORF">RJT34_14894</name>
</gene>
<dbReference type="GO" id="GO:0016301">
    <property type="term" value="F:kinase activity"/>
    <property type="evidence" value="ECO:0007669"/>
    <property type="project" value="UniProtKB-KW"/>
</dbReference>
<dbReference type="InterPro" id="IPR011611">
    <property type="entry name" value="PfkB_dom"/>
</dbReference>
<dbReference type="InterPro" id="IPR052700">
    <property type="entry name" value="Carb_kinase_PfkB-like"/>
</dbReference>
<feature type="chain" id="PRO_5042960751" description="Carbohydrate kinase PfkB domain-containing protein" evidence="4">
    <location>
        <begin position="17"/>
        <end position="158"/>
    </location>
</feature>
<reference evidence="6 7" key="1">
    <citation type="submission" date="2024-01" db="EMBL/GenBank/DDBJ databases">
        <title>The genomes of 5 underutilized Papilionoideae crops provide insights into root nodulation and disease resistance.</title>
        <authorList>
            <person name="Yuan L."/>
        </authorList>
    </citation>
    <scope>NUCLEOTIDE SEQUENCE [LARGE SCALE GENOMIC DNA]</scope>
    <source>
        <strain evidence="6">LY-2023</strain>
        <tissue evidence="6">Leaf</tissue>
    </source>
</reference>